<name>A0A7Y3T114_9CLOT</name>
<organism evidence="1 2">
    <name type="scientific">Clostridium estertheticum</name>
    <dbReference type="NCBI Taxonomy" id="238834"/>
    <lineage>
        <taxon>Bacteria</taxon>
        <taxon>Bacillati</taxon>
        <taxon>Bacillota</taxon>
        <taxon>Clostridia</taxon>
        <taxon>Eubacteriales</taxon>
        <taxon>Clostridiaceae</taxon>
        <taxon>Clostridium</taxon>
    </lineage>
</organism>
<sequence>MKKNKKNNIKVNIFPNEVGVEKLNILSMMLEEIGVPNLSATNKEIRGYGILVDCSCCGDKFCIKSYSYKELMVLNIKEEIFNLLTIRENSFH</sequence>
<comment type="caution">
    <text evidence="1">The sequence shown here is derived from an EMBL/GenBank/DDBJ whole genome shotgun (WGS) entry which is preliminary data.</text>
</comment>
<dbReference type="Proteomes" id="UP000531659">
    <property type="component" value="Unassembled WGS sequence"/>
</dbReference>
<dbReference type="RefSeq" id="WP_171298744.1">
    <property type="nucleotide sequence ID" value="NZ_CP087098.1"/>
</dbReference>
<evidence type="ECO:0000313" key="2">
    <source>
        <dbReference type="Proteomes" id="UP000531659"/>
    </source>
</evidence>
<dbReference type="EMBL" id="JABEYB010000019">
    <property type="protein sequence ID" value="NNU78157.1"/>
    <property type="molecule type" value="Genomic_DNA"/>
</dbReference>
<accession>A0A7Y3T114</accession>
<protein>
    <submittedName>
        <fullName evidence="1">Uncharacterized protein</fullName>
    </submittedName>
</protein>
<evidence type="ECO:0000313" key="1">
    <source>
        <dbReference type="EMBL" id="NNU78157.1"/>
    </source>
</evidence>
<gene>
    <name evidence="1" type="ORF">HLQ16_19785</name>
</gene>
<reference evidence="1 2" key="1">
    <citation type="submission" date="2020-05" db="EMBL/GenBank/DDBJ databases">
        <title>Complete genome of Clostridium estertheticum subspecies estertheticum, isolated from Vacuum packed lamb meat from New Zealand imported to Switzerland.</title>
        <authorList>
            <person name="Wambui J."/>
            <person name="Stevens M.J.A."/>
            <person name="Stephan R."/>
        </authorList>
    </citation>
    <scope>NUCLEOTIDE SEQUENCE [LARGE SCALE GENOMIC DNA]</scope>
    <source>
        <strain evidence="1 2">CEST001</strain>
    </source>
</reference>
<dbReference type="AlphaFoldDB" id="A0A7Y3T114"/>
<proteinExistence type="predicted"/>